<proteinExistence type="predicted"/>
<dbReference type="EMBL" id="CP137892">
    <property type="protein sequence ID" value="WPC06769.1"/>
    <property type="molecule type" value="Genomic_DNA"/>
</dbReference>
<dbReference type="PROSITE" id="PS51257">
    <property type="entry name" value="PROKAR_LIPOPROTEIN"/>
    <property type="match status" value="1"/>
</dbReference>
<evidence type="ECO:0000313" key="1">
    <source>
        <dbReference type="EMBL" id="WPC06769.1"/>
    </source>
</evidence>
<keyword evidence="2" id="KW-1185">Reference proteome</keyword>
<accession>A0ABZ0Q108</accession>
<gene>
    <name evidence="1" type="ORF">SBP02_08495</name>
</gene>
<dbReference type="Proteomes" id="UP001305928">
    <property type="component" value="Chromosome"/>
</dbReference>
<sequence>MFKRVLVCGFFTVLAGCDKPDDSSPTGQGLTEAESKNSSTAVYFPGGGIDFNKKPLFDNSRKDETGAHIGSITFSFEDSVEKILKGTDPVMIAQGYSVSRSKSDKCDPCMIYSKGGTDIAFAYNAVDREGSAKSTRLLIWWKEKK</sequence>
<evidence type="ECO:0008006" key="3">
    <source>
        <dbReference type="Google" id="ProtNLM"/>
    </source>
</evidence>
<protein>
    <recommendedName>
        <fullName evidence="3">Lipoprotein</fullName>
    </recommendedName>
</protein>
<reference evidence="1 2" key="1">
    <citation type="submission" date="2023-11" db="EMBL/GenBank/DDBJ databases">
        <title>Complete genome of Pseudomonas benzenivorans BA3361.</title>
        <authorList>
            <person name="Shin S.Y."/>
            <person name="Song J."/>
            <person name="Kang H."/>
        </authorList>
    </citation>
    <scope>NUCLEOTIDE SEQUENCE [LARGE SCALE GENOMIC DNA]</scope>
    <source>
        <strain evidence="1 2">HNIBRBA3361</strain>
    </source>
</reference>
<organism evidence="1 2">
    <name type="scientific">Pseudomonas benzenivorans</name>
    <dbReference type="NCBI Taxonomy" id="556533"/>
    <lineage>
        <taxon>Bacteria</taxon>
        <taxon>Pseudomonadati</taxon>
        <taxon>Pseudomonadota</taxon>
        <taxon>Gammaproteobacteria</taxon>
        <taxon>Pseudomonadales</taxon>
        <taxon>Pseudomonadaceae</taxon>
        <taxon>Pseudomonas</taxon>
    </lineage>
</organism>
<name>A0ABZ0Q108_9PSED</name>
<evidence type="ECO:0000313" key="2">
    <source>
        <dbReference type="Proteomes" id="UP001305928"/>
    </source>
</evidence>
<dbReference type="RefSeq" id="WP_318645947.1">
    <property type="nucleotide sequence ID" value="NZ_CP137892.1"/>
</dbReference>